<dbReference type="InterPro" id="IPR035959">
    <property type="entry name" value="RutC-like_sf"/>
</dbReference>
<dbReference type="InterPro" id="IPR006175">
    <property type="entry name" value="YjgF/YER057c/UK114"/>
</dbReference>
<dbReference type="Pfam" id="PF01042">
    <property type="entry name" value="Ribonuc_L-PSP"/>
    <property type="match status" value="1"/>
</dbReference>
<reference evidence="2 3" key="1">
    <citation type="submission" date="2019-02" db="EMBL/GenBank/DDBJ databases">
        <title>Kribbella capetownensis sp. nov. and Kribbella speibonae sp. nov., isolated from soil.</title>
        <authorList>
            <person name="Curtis S.M."/>
            <person name="Norton I."/>
            <person name="Everest G.J."/>
            <person name="Meyers P.R."/>
        </authorList>
    </citation>
    <scope>NUCLEOTIDE SEQUENCE [LARGE SCALE GENOMIC DNA]</scope>
    <source>
        <strain evidence="2 3">YM53</strain>
    </source>
</reference>
<dbReference type="SUPFAM" id="SSF55298">
    <property type="entry name" value="YjgF-like"/>
    <property type="match status" value="1"/>
</dbReference>
<dbReference type="GO" id="GO:0019239">
    <property type="term" value="F:deaminase activity"/>
    <property type="evidence" value="ECO:0007669"/>
    <property type="project" value="TreeGrafter"/>
</dbReference>
<dbReference type="PANTHER" id="PTHR11803">
    <property type="entry name" value="2-IMINOBUTANOATE/2-IMINOPROPANOATE DEAMINASE RIDA"/>
    <property type="match status" value="1"/>
</dbReference>
<dbReference type="RefSeq" id="WP_131516178.1">
    <property type="nucleotide sequence ID" value="NZ_SJKD01000006.1"/>
</dbReference>
<keyword evidence="3" id="KW-1185">Reference proteome</keyword>
<accession>A0A4R0JVY2</accession>
<sequence length="127" mass="13541">MISNPAGLHDPTGFGYSHVAEVGDFVLVAGQYASGADGHVAVAGFEEQLDLAFANLGIALRSVGLDYDSVFQLRTYIVDHSPEKLAALGQVIAKYWPERPPVQTLLGVASLALPEMSFEVDAVAVRR</sequence>
<comment type="similarity">
    <text evidence="1">Belongs to the RutC family.</text>
</comment>
<evidence type="ECO:0000256" key="1">
    <source>
        <dbReference type="ARBA" id="ARBA00010552"/>
    </source>
</evidence>
<dbReference type="OrthoDB" id="3212792at2"/>
<organism evidence="2 3">
    <name type="scientific">Kribbella capetownensis</name>
    <dbReference type="NCBI Taxonomy" id="1572659"/>
    <lineage>
        <taxon>Bacteria</taxon>
        <taxon>Bacillati</taxon>
        <taxon>Actinomycetota</taxon>
        <taxon>Actinomycetes</taxon>
        <taxon>Propionibacteriales</taxon>
        <taxon>Kribbellaceae</taxon>
        <taxon>Kribbella</taxon>
    </lineage>
</organism>
<name>A0A4R0JVY2_9ACTN</name>
<gene>
    <name evidence="2" type="ORF">E0H75_25425</name>
</gene>
<dbReference type="EMBL" id="SJKD01000006">
    <property type="protein sequence ID" value="TCC46425.1"/>
    <property type="molecule type" value="Genomic_DNA"/>
</dbReference>
<comment type="caution">
    <text evidence="2">The sequence shown here is derived from an EMBL/GenBank/DDBJ whole genome shotgun (WGS) entry which is preliminary data.</text>
</comment>
<proteinExistence type="inferred from homology"/>
<dbReference type="PANTHER" id="PTHR11803:SF58">
    <property type="entry name" value="PROTEIN HMF1-RELATED"/>
    <property type="match status" value="1"/>
</dbReference>
<protein>
    <submittedName>
        <fullName evidence="2">RidA family protein</fullName>
    </submittedName>
</protein>
<evidence type="ECO:0000313" key="3">
    <source>
        <dbReference type="Proteomes" id="UP000293342"/>
    </source>
</evidence>
<dbReference type="Proteomes" id="UP000293342">
    <property type="component" value="Unassembled WGS sequence"/>
</dbReference>
<dbReference type="GO" id="GO:0005829">
    <property type="term" value="C:cytosol"/>
    <property type="evidence" value="ECO:0007669"/>
    <property type="project" value="TreeGrafter"/>
</dbReference>
<evidence type="ECO:0000313" key="2">
    <source>
        <dbReference type="EMBL" id="TCC46425.1"/>
    </source>
</evidence>
<dbReference type="AlphaFoldDB" id="A0A4R0JVY2"/>
<dbReference type="Gene3D" id="3.30.1330.40">
    <property type="entry name" value="RutC-like"/>
    <property type="match status" value="1"/>
</dbReference>